<dbReference type="InterPro" id="IPR003607">
    <property type="entry name" value="HD/PDEase_dom"/>
</dbReference>
<evidence type="ECO:0000313" key="3">
    <source>
        <dbReference type="Proteomes" id="UP000823902"/>
    </source>
</evidence>
<evidence type="ECO:0000313" key="2">
    <source>
        <dbReference type="EMBL" id="HJC73666.1"/>
    </source>
</evidence>
<evidence type="ECO:0000259" key="1">
    <source>
        <dbReference type="SMART" id="SM00471"/>
    </source>
</evidence>
<dbReference type="SMART" id="SM00471">
    <property type="entry name" value="HDc"/>
    <property type="match status" value="1"/>
</dbReference>
<proteinExistence type="predicted"/>
<feature type="domain" description="HD/PDEase" evidence="1">
    <location>
        <begin position="21"/>
        <end position="128"/>
    </location>
</feature>
<dbReference type="Pfam" id="PF13328">
    <property type="entry name" value="HD_4"/>
    <property type="match status" value="1"/>
</dbReference>
<reference evidence="2" key="2">
    <citation type="submission" date="2021-04" db="EMBL/GenBank/DDBJ databases">
        <authorList>
            <person name="Gilroy R."/>
        </authorList>
    </citation>
    <scope>NUCLEOTIDE SEQUENCE</scope>
    <source>
        <strain evidence="2">CHK196-7946</strain>
    </source>
</reference>
<dbReference type="Gene3D" id="1.10.3210.10">
    <property type="entry name" value="Hypothetical protein af1432"/>
    <property type="match status" value="1"/>
</dbReference>
<dbReference type="CDD" id="cd00077">
    <property type="entry name" value="HDc"/>
    <property type="match status" value="1"/>
</dbReference>
<dbReference type="InterPro" id="IPR052194">
    <property type="entry name" value="MESH1"/>
</dbReference>
<dbReference type="Proteomes" id="UP000823902">
    <property type="component" value="Unassembled WGS sequence"/>
</dbReference>
<dbReference type="PANTHER" id="PTHR46246:SF1">
    <property type="entry name" value="GUANOSINE-3',5'-BIS(DIPHOSPHATE) 3'-PYROPHOSPHOHYDROLASE MESH1"/>
    <property type="match status" value="1"/>
</dbReference>
<dbReference type="GO" id="GO:0008893">
    <property type="term" value="F:guanosine-3',5'-bis(diphosphate) 3'-diphosphatase activity"/>
    <property type="evidence" value="ECO:0007669"/>
    <property type="project" value="TreeGrafter"/>
</dbReference>
<protein>
    <submittedName>
        <fullName evidence="2">HD domain-containing protein</fullName>
    </submittedName>
</protein>
<name>A0A9D2Q754_9FIRM</name>
<dbReference type="PANTHER" id="PTHR46246">
    <property type="entry name" value="GUANOSINE-3',5'-BIS(DIPHOSPHATE) 3'-PYROPHOSPHOHYDROLASE MESH1"/>
    <property type="match status" value="1"/>
</dbReference>
<dbReference type="EMBL" id="DWVY01000007">
    <property type="protein sequence ID" value="HJC73666.1"/>
    <property type="molecule type" value="Genomic_DNA"/>
</dbReference>
<accession>A0A9D2Q754</accession>
<reference evidence="2" key="1">
    <citation type="journal article" date="2021" name="PeerJ">
        <title>Extensive microbial diversity within the chicken gut microbiome revealed by metagenomics and culture.</title>
        <authorList>
            <person name="Gilroy R."/>
            <person name="Ravi A."/>
            <person name="Getino M."/>
            <person name="Pursley I."/>
            <person name="Horton D.L."/>
            <person name="Alikhan N.F."/>
            <person name="Baker D."/>
            <person name="Gharbi K."/>
            <person name="Hall N."/>
            <person name="Watson M."/>
            <person name="Adriaenssens E.M."/>
            <person name="Foster-Nyarko E."/>
            <person name="Jarju S."/>
            <person name="Secka A."/>
            <person name="Antonio M."/>
            <person name="Oren A."/>
            <person name="Chaudhuri R.R."/>
            <person name="La Ragione R."/>
            <person name="Hildebrand F."/>
            <person name="Pallen M.J."/>
        </authorList>
    </citation>
    <scope>NUCLEOTIDE SEQUENCE</scope>
    <source>
        <strain evidence="2">CHK196-7946</strain>
    </source>
</reference>
<dbReference type="SUPFAM" id="SSF109604">
    <property type="entry name" value="HD-domain/PDEase-like"/>
    <property type="match status" value="1"/>
</dbReference>
<comment type="caution">
    <text evidence="2">The sequence shown here is derived from an EMBL/GenBank/DDBJ whole genome shotgun (WGS) entry which is preliminary data.</text>
</comment>
<gene>
    <name evidence="2" type="ORF">H9697_01765</name>
</gene>
<organism evidence="2 3">
    <name type="scientific">Candidatus Mediterraneibacter faecavium</name>
    <dbReference type="NCBI Taxonomy" id="2838668"/>
    <lineage>
        <taxon>Bacteria</taxon>
        <taxon>Bacillati</taxon>
        <taxon>Bacillota</taxon>
        <taxon>Clostridia</taxon>
        <taxon>Lachnospirales</taxon>
        <taxon>Lachnospiraceae</taxon>
        <taxon>Mediterraneibacter</taxon>
    </lineage>
</organism>
<dbReference type="AlphaFoldDB" id="A0A9D2Q754"/>
<sequence>MIDDAMEFATKAHEGQFRKGTRRPYIVHPIEVADIVSTMTKDEEVICAAVLHDTIEDCSGITWDVLKLRFGGRVADMVAQESEDKSMSWEERKGATIQRLKDAPIEVQMIGLADKLSNMRDIDRDYPVVGDELWMRFRMQSKSALAWYYKGIRDVLEKNFKGVEAYEEYCRLIEKNFGPEPVHTERVKGDGQQ</sequence>